<keyword evidence="2" id="KW-1185">Reference proteome</keyword>
<accession>A0A0E9MQL5</accession>
<name>A0A0E9MQL5_9SPHN</name>
<proteinExistence type="predicted"/>
<organism evidence="1 2">
    <name type="scientific">Sphingomonas changbaiensis NBRC 104936</name>
    <dbReference type="NCBI Taxonomy" id="1219043"/>
    <lineage>
        <taxon>Bacteria</taxon>
        <taxon>Pseudomonadati</taxon>
        <taxon>Pseudomonadota</taxon>
        <taxon>Alphaproteobacteria</taxon>
        <taxon>Sphingomonadales</taxon>
        <taxon>Sphingomonadaceae</taxon>
        <taxon>Sphingomonas</taxon>
    </lineage>
</organism>
<evidence type="ECO:0000313" key="1">
    <source>
        <dbReference type="EMBL" id="GAO40057.1"/>
    </source>
</evidence>
<sequence>MLTANAPARRFYERLGGDVVAERSDGGDDELAYGWRNLTPLLGPARKGAA</sequence>
<dbReference type="Proteomes" id="UP000033202">
    <property type="component" value="Unassembled WGS sequence"/>
</dbReference>
<evidence type="ECO:0000313" key="2">
    <source>
        <dbReference type="Proteomes" id="UP000033202"/>
    </source>
</evidence>
<evidence type="ECO:0008006" key="3">
    <source>
        <dbReference type="Google" id="ProtNLM"/>
    </source>
</evidence>
<comment type="caution">
    <text evidence="1">The sequence shown here is derived from an EMBL/GenBank/DDBJ whole genome shotgun (WGS) entry which is preliminary data.</text>
</comment>
<protein>
    <recommendedName>
        <fullName evidence="3">Acetyltransferase</fullName>
    </recommendedName>
</protein>
<dbReference type="AlphaFoldDB" id="A0A0E9MQL5"/>
<reference evidence="1 2" key="1">
    <citation type="submission" date="2015-04" db="EMBL/GenBank/DDBJ databases">
        <title>Whole genome shotgun sequence of Sphingomonas changbaiensis NBRC 104936.</title>
        <authorList>
            <person name="Katano-Makiyama Y."/>
            <person name="Hosoyama A."/>
            <person name="Hashimoto M."/>
            <person name="Noguchi M."/>
            <person name="Tsuchikane K."/>
            <person name="Ohji S."/>
            <person name="Yamazoe A."/>
            <person name="Ichikawa N."/>
            <person name="Kimura A."/>
            <person name="Fujita N."/>
        </authorList>
    </citation>
    <scope>NUCLEOTIDE SEQUENCE [LARGE SCALE GENOMIC DNA]</scope>
    <source>
        <strain evidence="1 2">NBRC 104936</strain>
    </source>
</reference>
<dbReference type="EMBL" id="BBWU01000042">
    <property type="protein sequence ID" value="GAO40057.1"/>
    <property type="molecule type" value="Genomic_DNA"/>
</dbReference>
<gene>
    <name evidence="1" type="ORF">SCH01S_42_01000</name>
</gene>